<protein>
    <submittedName>
        <fullName evidence="3">Ribosomal protein L11 methyltransferase</fullName>
        <ecNumber evidence="3">2.1.1.-</ecNumber>
    </submittedName>
</protein>
<evidence type="ECO:0000313" key="4">
    <source>
        <dbReference type="Proteomes" id="UP000078390"/>
    </source>
</evidence>
<name>A0A179D6K9_9BACT</name>
<dbReference type="Proteomes" id="UP000078390">
    <property type="component" value="Unassembled WGS sequence"/>
</dbReference>
<keyword evidence="4" id="KW-1185">Reference proteome</keyword>
<dbReference type="Pfam" id="PF06325">
    <property type="entry name" value="PrmA"/>
    <property type="match status" value="1"/>
</dbReference>
<evidence type="ECO:0000256" key="1">
    <source>
        <dbReference type="ARBA" id="ARBA00022603"/>
    </source>
</evidence>
<reference evidence="3 4" key="1">
    <citation type="submission" date="2016-04" db="EMBL/GenBank/DDBJ databases">
        <title>Genome analysis of Thermosulfurimonas dismutans, the first thermophilic sulfur-disproportionating bacterium of the phylum Thermodesulfobacteria.</title>
        <authorList>
            <person name="Mardanov A.V."/>
            <person name="Beletsky A.V."/>
            <person name="Kadnikov V.V."/>
            <person name="Slobodkin A.I."/>
            <person name="Ravin N.V."/>
        </authorList>
    </citation>
    <scope>NUCLEOTIDE SEQUENCE [LARGE SCALE GENOMIC DNA]</scope>
    <source>
        <strain evidence="3 4">S95</strain>
    </source>
</reference>
<proteinExistence type="predicted"/>
<dbReference type="Gene3D" id="3.40.50.150">
    <property type="entry name" value="Vaccinia Virus protein VP39"/>
    <property type="match status" value="1"/>
</dbReference>
<dbReference type="InterPro" id="IPR029063">
    <property type="entry name" value="SAM-dependent_MTases_sf"/>
</dbReference>
<organism evidence="3 4">
    <name type="scientific">Thermosulfurimonas dismutans</name>
    <dbReference type="NCBI Taxonomy" id="999894"/>
    <lineage>
        <taxon>Bacteria</taxon>
        <taxon>Pseudomonadati</taxon>
        <taxon>Thermodesulfobacteriota</taxon>
        <taxon>Thermodesulfobacteria</taxon>
        <taxon>Thermodesulfobacteriales</taxon>
        <taxon>Thermodesulfobacteriaceae</taxon>
        <taxon>Thermosulfurimonas</taxon>
    </lineage>
</organism>
<keyword evidence="1 3" id="KW-0489">Methyltransferase</keyword>
<dbReference type="GO" id="GO:0032259">
    <property type="term" value="P:methylation"/>
    <property type="evidence" value="ECO:0007669"/>
    <property type="project" value="UniProtKB-KW"/>
</dbReference>
<dbReference type="CDD" id="cd02440">
    <property type="entry name" value="AdoMet_MTases"/>
    <property type="match status" value="1"/>
</dbReference>
<sequence>MSYLRVKIRTDDPERLLAILEKQALSPLKAFHLPEENLFYLTYPAEDPHRLLRKLLKALPQAEFEETELTEEAEVKPRRFQLGSLVFFSPLEPEPSPQGEIYLRSSLSFGSGRHPTTKLCLKLMLEKFEEDRAARVFDLGCGSGILSLAAARLGAQKVLAADIDPRACREAKHNVEMNAFSDRILVVQGSLPAARPGTFDLVLANLTIGTITALAPGIKEVLAPGGLAILSGFSVAQKGEVLARTPSASVVAEAQEEGWLALALRFL</sequence>
<dbReference type="AlphaFoldDB" id="A0A179D6K9"/>
<keyword evidence="3" id="KW-0687">Ribonucleoprotein</keyword>
<dbReference type="OrthoDB" id="9785995at2"/>
<dbReference type="EMBL" id="LWLG01000001">
    <property type="protein sequence ID" value="OAQ21740.1"/>
    <property type="molecule type" value="Genomic_DNA"/>
</dbReference>
<comment type="caution">
    <text evidence="3">The sequence shown here is derived from an EMBL/GenBank/DDBJ whole genome shotgun (WGS) entry which is preliminary data.</text>
</comment>
<dbReference type="InterPro" id="IPR050078">
    <property type="entry name" value="Ribosomal_L11_MeTrfase_PrmA"/>
</dbReference>
<evidence type="ECO:0000313" key="3">
    <source>
        <dbReference type="EMBL" id="OAQ21740.1"/>
    </source>
</evidence>
<evidence type="ECO:0000256" key="2">
    <source>
        <dbReference type="ARBA" id="ARBA00022679"/>
    </source>
</evidence>
<dbReference type="SUPFAM" id="SSF53335">
    <property type="entry name" value="S-adenosyl-L-methionine-dependent methyltransferases"/>
    <property type="match status" value="1"/>
</dbReference>
<dbReference type="GO" id="GO:0008276">
    <property type="term" value="F:protein methyltransferase activity"/>
    <property type="evidence" value="ECO:0007669"/>
    <property type="project" value="TreeGrafter"/>
</dbReference>
<dbReference type="RefSeq" id="WP_068668480.1">
    <property type="nucleotide sequence ID" value="NZ_LWLG01000001.1"/>
</dbReference>
<dbReference type="PANTHER" id="PTHR43648">
    <property type="entry name" value="ELECTRON TRANSFER FLAVOPROTEIN BETA SUBUNIT LYSINE METHYLTRANSFERASE"/>
    <property type="match status" value="1"/>
</dbReference>
<dbReference type="PANTHER" id="PTHR43648:SF1">
    <property type="entry name" value="ELECTRON TRANSFER FLAVOPROTEIN BETA SUBUNIT LYSINE METHYLTRANSFERASE"/>
    <property type="match status" value="1"/>
</dbReference>
<dbReference type="EC" id="2.1.1.-" evidence="3"/>
<keyword evidence="3" id="KW-0689">Ribosomal protein</keyword>
<keyword evidence="2 3" id="KW-0808">Transferase</keyword>
<accession>A0A179D6K9</accession>
<dbReference type="GO" id="GO:0005840">
    <property type="term" value="C:ribosome"/>
    <property type="evidence" value="ECO:0007669"/>
    <property type="project" value="UniProtKB-KW"/>
</dbReference>
<gene>
    <name evidence="3" type="ORF">TDIS_0258</name>
</gene>
<dbReference type="STRING" id="999894.TDIS_0258"/>
<dbReference type="PATRIC" id="fig|999894.6.peg.259"/>